<evidence type="ECO:0000259" key="4">
    <source>
        <dbReference type="Pfam" id="PF24312"/>
    </source>
</evidence>
<dbReference type="InterPro" id="IPR056544">
    <property type="entry name" value="Ig_POM152"/>
</dbReference>
<dbReference type="OrthoDB" id="5529162at2759"/>
<feature type="domain" description="Nucleoporin POM152 first Ig-like" evidence="5">
    <location>
        <begin position="217"/>
        <end position="326"/>
    </location>
</feature>
<evidence type="ECO:0000313" key="7">
    <source>
        <dbReference type="EMBL" id="KAE8395403.1"/>
    </source>
</evidence>
<dbReference type="GO" id="GO:0006999">
    <property type="term" value="P:nuclear pore organization"/>
    <property type="evidence" value="ECO:0007669"/>
    <property type="project" value="TreeGrafter"/>
</dbReference>
<dbReference type="EMBL" id="ML735219">
    <property type="protein sequence ID" value="KAE8395403.1"/>
    <property type="molecule type" value="Genomic_DNA"/>
</dbReference>
<dbReference type="PANTHER" id="PTHR28206">
    <property type="entry name" value="NUCLEOPORIN POM152"/>
    <property type="match status" value="1"/>
</dbReference>
<evidence type="ECO:0000259" key="6">
    <source>
        <dbReference type="Pfam" id="PF24527"/>
    </source>
</evidence>
<dbReference type="PANTHER" id="PTHR28206:SF1">
    <property type="entry name" value="NUCLEOPORIN POM152"/>
    <property type="match status" value="1"/>
</dbReference>
<feature type="domain" description="Nucleoporin POM152 Ig-like" evidence="4">
    <location>
        <begin position="470"/>
        <end position="572"/>
    </location>
</feature>
<accession>A0A5N7CPF8</accession>
<feature type="domain" description="Nucleoporin POM152 Ig-like" evidence="4">
    <location>
        <begin position="1174"/>
        <end position="1258"/>
    </location>
</feature>
<reference evidence="7" key="1">
    <citation type="submission" date="2019-04" db="EMBL/GenBank/DDBJ databases">
        <title>Friends and foes A comparative genomics studyof 23 Aspergillus species from section Flavi.</title>
        <authorList>
            <consortium name="DOE Joint Genome Institute"/>
            <person name="Kjaerbolling I."/>
            <person name="Vesth T."/>
            <person name="Frisvad J.C."/>
            <person name="Nybo J.L."/>
            <person name="Theobald S."/>
            <person name="Kildgaard S."/>
            <person name="Isbrandt T."/>
            <person name="Kuo A."/>
            <person name="Sato A."/>
            <person name="Lyhne E.K."/>
            <person name="Kogle M.E."/>
            <person name="Wiebenga A."/>
            <person name="Kun R.S."/>
            <person name="Lubbers R.J."/>
            <person name="Makela M.R."/>
            <person name="Barry K."/>
            <person name="Chovatia M."/>
            <person name="Clum A."/>
            <person name="Daum C."/>
            <person name="Haridas S."/>
            <person name="He G."/>
            <person name="LaButti K."/>
            <person name="Lipzen A."/>
            <person name="Mondo S."/>
            <person name="Riley R."/>
            <person name="Salamov A."/>
            <person name="Simmons B.A."/>
            <person name="Magnuson J.K."/>
            <person name="Henrissat B."/>
            <person name="Mortensen U.H."/>
            <person name="Larsen T.O."/>
            <person name="Devries R.P."/>
            <person name="Grigoriev I.V."/>
            <person name="Machida M."/>
            <person name="Baker S.E."/>
            <person name="Andersen M.R."/>
        </authorList>
    </citation>
    <scope>NUCLEOTIDE SEQUENCE [LARGE SCALE GENOMIC DNA]</scope>
    <source>
        <strain evidence="7">IBT 14317</strain>
    </source>
</reference>
<feature type="domain" description="Nucleoporin POM152 immunoglobulin-like" evidence="2">
    <location>
        <begin position="576"/>
        <end position="678"/>
    </location>
</feature>
<feature type="domain" description="Nucleoporin POM152 immunoglobulin-like" evidence="2">
    <location>
        <begin position="892"/>
        <end position="980"/>
    </location>
</feature>
<gene>
    <name evidence="7" type="ORF">BDV23DRAFT_106183</name>
</gene>
<feature type="region of interest" description="Disordered" evidence="1">
    <location>
        <begin position="1"/>
        <end position="20"/>
    </location>
</feature>
<organism evidence="7">
    <name type="scientific">Petromyces alliaceus</name>
    <name type="common">Aspergillus alliaceus</name>
    <dbReference type="NCBI Taxonomy" id="209559"/>
    <lineage>
        <taxon>Eukaryota</taxon>
        <taxon>Fungi</taxon>
        <taxon>Dikarya</taxon>
        <taxon>Ascomycota</taxon>
        <taxon>Pezizomycotina</taxon>
        <taxon>Eurotiomycetes</taxon>
        <taxon>Eurotiomycetidae</taxon>
        <taxon>Eurotiales</taxon>
        <taxon>Aspergillaceae</taxon>
        <taxon>Aspergillus</taxon>
        <taxon>Aspergillus subgen. Circumdati</taxon>
    </lineage>
</organism>
<sequence length="1274" mass="142953">MNGTPRLRSAFPQTPQTARNSRDFYASHSVSKPHDIGLQRSPSNASPTIQDASPPLIPVGMVDAPSQRLYIVAFYVALNAWRLYESWKASDDLDATWLFLKWACIDGVFLFGLQALRIPWLEWAFPTTLAVFLIHVVGNIFLMFRIPIPIGVWISGMVKLAYDRELSISERSVKPGDIIHNASLILGKQIVHILPEGFGPYMTLVFQFRILMNLFRSAVLNPDQISFCIDSQKSTVNLPIRVNQTDPILIELFRLDFNSGENETITIPSKQLKQIKRQADKKYRASGSELHRDLLFPIRRPGIYRLQRVVDESNLDVRMRRSDALVVSCPRALIKSAHTHKCRGELSNLVLTVEGTPPLKIKYSRQVNRRDRGFSFQNIQPDYLRSPLLGQRNPGTLFNAREPDVAWAQSQTIEVPLNESLNLGGEWLYAIEEVHDGSGNVANYTALLDEVDRPPMKSLSQWHQFSVHERPRLSLFGCNDQHFIEVARGDNVDLPVKFHQSGQGYGNDGPFSLIYSFNNNDQEAADDMPGKVRKLSLKSLDQKPQIKDPGWYSLNSISSQFCSGEILEPSSCYLHNPPEPELGVRYEKIFDKCANNPVGLLVDLDLTGSPPFRLRYVIEHSKGIETKTQTIEGLRTQLDFTPSEAGFYRYRFLDIADTVYAPRSLKDKAPILEQHVKPPASAHFLGSRELRKACFGEPVSVDVAFLGEGPWVLQYELVHNGKKTKHILNSESDTSSIVTEKLVSGGEYNLVLTSVKDRSNCKRTLKDSIQIDARSKPPHVSFGEIEKARKYSALQSSKVEIPVRLSGERPWSVRYKTNHDSPIFEKTFWQENSALTIEQEGHYQLLGVTDSSCPGFVDQAAKTFEVTWIPRPQITAVDGSPVIAGGHIGKRDVCQGDDDSLELRLSGSPPYSVKYEQQRKTTRGSPSVRLHSLRTALHAASMEMDTSEAGIYTYKFTEIGDNLYDHDPRSSPVTVTQKVNPLPSARFDAPGRIYGFCKEDVSGEELIPITLDGVPPFSLEISIKHHSKAKPEFISISNINSNRHSLPIPRRHLDLGQHVVSIHKVRDARGCQRATEYDTSSVRVAVSDVPTVIPLESKSDYCVGERLSFSLSGHAPFDVFYTFDGAARKATSRATNFRRIAERPGVFTITAVSDGASGKCKAHKNITKTIHEMPSVRISRGKTSIIDIHEGGEAELHFEFWGTPPFEFTYIRSSIARKGKKSEILDIKHDISFEHIKTIKTSDEGTYEVVAIKDKFCSFSSQTHLEKSEKAAAP</sequence>
<dbReference type="GO" id="GO:0017056">
    <property type="term" value="F:structural constituent of nuclear pore"/>
    <property type="evidence" value="ECO:0007669"/>
    <property type="project" value="InterPro"/>
</dbReference>
<name>A0A5N7CPF8_PETAA</name>
<dbReference type="InterPro" id="IPR056543">
    <property type="entry name" value="Ig-like_POM152_9th"/>
</dbReference>
<dbReference type="InterPro" id="IPR037701">
    <property type="entry name" value="Pom152"/>
</dbReference>
<dbReference type="AlphaFoldDB" id="A0A5N7CPF8"/>
<dbReference type="InterPro" id="IPR056542">
    <property type="entry name" value="Ig-like_POM152_1st"/>
</dbReference>
<feature type="domain" description="Nucleoporin POM152 Ig-like" evidence="4">
    <location>
        <begin position="778"/>
        <end position="862"/>
    </location>
</feature>
<evidence type="ECO:0000259" key="3">
    <source>
        <dbReference type="Pfam" id="PF24097"/>
    </source>
</evidence>
<protein>
    <submittedName>
        <fullName evidence="7">Nuclear envelope pore membrane protein</fullName>
    </submittedName>
</protein>
<feature type="domain" description="Nucleoporin POM152 ninth Ig-like" evidence="6">
    <location>
        <begin position="1090"/>
        <end position="1168"/>
    </location>
</feature>
<evidence type="ECO:0000259" key="5">
    <source>
        <dbReference type="Pfam" id="PF24519"/>
    </source>
</evidence>
<dbReference type="Pfam" id="PF24519">
    <property type="entry name" value="Ig-like_Pom152_1"/>
    <property type="match status" value="1"/>
</dbReference>
<dbReference type="Pfam" id="PF23664">
    <property type="entry name" value="Ig_Pom152"/>
    <property type="match status" value="2"/>
</dbReference>
<dbReference type="InterPro" id="IPR056540">
    <property type="entry name" value="TMD_POM152"/>
</dbReference>
<dbReference type="Proteomes" id="UP000326877">
    <property type="component" value="Unassembled WGS sequence"/>
</dbReference>
<proteinExistence type="predicted"/>
<dbReference type="GO" id="GO:0006606">
    <property type="term" value="P:protein import into nucleus"/>
    <property type="evidence" value="ECO:0007669"/>
    <property type="project" value="TreeGrafter"/>
</dbReference>
<dbReference type="Pfam" id="PF24097">
    <property type="entry name" value="TMD_POM152"/>
    <property type="match status" value="1"/>
</dbReference>
<dbReference type="GO" id="GO:0070762">
    <property type="term" value="C:nuclear pore transmembrane ring"/>
    <property type="evidence" value="ECO:0007669"/>
    <property type="project" value="TreeGrafter"/>
</dbReference>
<feature type="domain" description="Nucleoporin POM152 N-terminal transmembrane" evidence="3">
    <location>
        <begin position="63"/>
        <end position="147"/>
    </location>
</feature>
<evidence type="ECO:0000256" key="1">
    <source>
        <dbReference type="SAM" id="MobiDB-lite"/>
    </source>
</evidence>
<dbReference type="InterPro" id="IPR056541">
    <property type="entry name" value="Ig-like_POM152"/>
</dbReference>
<evidence type="ECO:0000259" key="2">
    <source>
        <dbReference type="Pfam" id="PF23664"/>
    </source>
</evidence>
<dbReference type="Pfam" id="PF24527">
    <property type="entry name" value="Ig-like_Pom152_9"/>
    <property type="match status" value="1"/>
</dbReference>
<dbReference type="Pfam" id="PF24312">
    <property type="entry name" value="Ig-like_POM152"/>
    <property type="match status" value="3"/>
</dbReference>